<evidence type="ECO:0000313" key="1">
    <source>
        <dbReference type="EMBL" id="CAA9528839.1"/>
    </source>
</evidence>
<accession>A0A6J4TR54</accession>
<dbReference type="AlphaFoldDB" id="A0A6J4TR54"/>
<proteinExistence type="predicted"/>
<protein>
    <submittedName>
        <fullName evidence="1">Uncharacterized protein</fullName>
    </submittedName>
</protein>
<dbReference type="EMBL" id="CADCWC010000143">
    <property type="protein sequence ID" value="CAA9528839.1"/>
    <property type="molecule type" value="Genomic_DNA"/>
</dbReference>
<gene>
    <name evidence="1" type="ORF">AVDCRST_MAG79-733</name>
</gene>
<name>A0A6J4TR54_9ACTN</name>
<feature type="non-terminal residue" evidence="1">
    <location>
        <position position="99"/>
    </location>
</feature>
<reference evidence="1" key="1">
    <citation type="submission" date="2020-02" db="EMBL/GenBank/DDBJ databases">
        <authorList>
            <person name="Meier V. D."/>
        </authorList>
    </citation>
    <scope>NUCLEOTIDE SEQUENCE</scope>
    <source>
        <strain evidence="1">AVDCRST_MAG79</strain>
    </source>
</reference>
<sequence length="99" mass="11190">MPFDRRVLLFVSQWDYGDPSRGPSSDQHFWLPAVRALARETDVLWSDGAWLRGGSLDGALLERVARTRPDLVLFFPGADEVAPATLRRLQELTTTLAFF</sequence>
<organism evidence="1">
    <name type="scientific">uncultured Thermoleophilia bacterium</name>
    <dbReference type="NCBI Taxonomy" id="1497501"/>
    <lineage>
        <taxon>Bacteria</taxon>
        <taxon>Bacillati</taxon>
        <taxon>Actinomycetota</taxon>
        <taxon>Thermoleophilia</taxon>
        <taxon>environmental samples</taxon>
    </lineage>
</organism>